<dbReference type="OrthoDB" id="148377at2"/>
<dbReference type="HOGENOM" id="CLU_056175_4_0_0"/>
<comment type="subcellular location">
    <subcellularLocation>
        <location evidence="1">Cell membrane</location>
        <topology evidence="1">Multi-pass membrane protein</topology>
    </subcellularLocation>
</comment>
<keyword evidence="10" id="KW-1185">Reference proteome</keyword>
<evidence type="ECO:0000256" key="6">
    <source>
        <dbReference type="ARBA" id="ARBA00022989"/>
    </source>
</evidence>
<dbReference type="RefSeq" id="WP_013006831.1">
    <property type="nucleotide sequence ID" value="NC_013939.1"/>
</dbReference>
<dbReference type="GO" id="GO:0055085">
    <property type="term" value="P:transmembrane transport"/>
    <property type="evidence" value="ECO:0007669"/>
    <property type="project" value="InterPro"/>
</dbReference>
<evidence type="ECO:0008006" key="11">
    <source>
        <dbReference type="Google" id="ProtNLM"/>
    </source>
</evidence>
<feature type="transmembrane region" description="Helical" evidence="8">
    <location>
        <begin position="6"/>
        <end position="28"/>
    </location>
</feature>
<dbReference type="AlphaFoldDB" id="D3PAG0"/>
<organism evidence="9 10">
    <name type="scientific">Deferribacter desulfuricans (strain DSM 14783 / JCM 11476 / NBRC 101012 / SSM1)</name>
    <dbReference type="NCBI Taxonomy" id="639282"/>
    <lineage>
        <taxon>Bacteria</taxon>
        <taxon>Pseudomonadati</taxon>
        <taxon>Deferribacterota</taxon>
        <taxon>Deferribacteres</taxon>
        <taxon>Deferribacterales</taxon>
        <taxon>Deferribacteraceae</taxon>
        <taxon>Deferribacter</taxon>
    </lineage>
</organism>
<feature type="transmembrane region" description="Helical" evidence="8">
    <location>
        <begin position="96"/>
        <end position="119"/>
    </location>
</feature>
<dbReference type="GO" id="GO:0005886">
    <property type="term" value="C:plasma membrane"/>
    <property type="evidence" value="ECO:0007669"/>
    <property type="project" value="UniProtKB-SubCell"/>
</dbReference>
<evidence type="ECO:0000256" key="2">
    <source>
        <dbReference type="ARBA" id="ARBA00010145"/>
    </source>
</evidence>
<keyword evidence="7 8" id="KW-0472">Membrane</keyword>
<feature type="transmembrane region" description="Helical" evidence="8">
    <location>
        <begin position="159"/>
        <end position="177"/>
    </location>
</feature>
<evidence type="ECO:0000256" key="1">
    <source>
        <dbReference type="ARBA" id="ARBA00004651"/>
    </source>
</evidence>
<evidence type="ECO:0000313" key="9">
    <source>
        <dbReference type="EMBL" id="BAI79583.1"/>
    </source>
</evidence>
<dbReference type="InterPro" id="IPR004776">
    <property type="entry name" value="Mem_transp_PIN-like"/>
</dbReference>
<name>D3PAG0_DEFDS</name>
<evidence type="ECO:0000256" key="8">
    <source>
        <dbReference type="SAM" id="Phobius"/>
    </source>
</evidence>
<dbReference type="KEGG" id="ddf:DEFDS_0071"/>
<dbReference type="Proteomes" id="UP000001520">
    <property type="component" value="Chromosome"/>
</dbReference>
<dbReference type="eggNOG" id="COG0679">
    <property type="taxonomic scope" value="Bacteria"/>
</dbReference>
<evidence type="ECO:0000256" key="4">
    <source>
        <dbReference type="ARBA" id="ARBA00022475"/>
    </source>
</evidence>
<feature type="transmembrane region" description="Helical" evidence="8">
    <location>
        <begin position="251"/>
        <end position="270"/>
    </location>
</feature>
<feature type="transmembrane region" description="Helical" evidence="8">
    <location>
        <begin position="35"/>
        <end position="56"/>
    </location>
</feature>
<feature type="transmembrane region" description="Helical" evidence="8">
    <location>
        <begin position="282"/>
        <end position="301"/>
    </location>
</feature>
<sequence length="302" mass="34071">MITLFTIFLKTVLPIFVIIAIAFIYNRVKDIDFRFVTDITLTIFAPIFVFHSLLSYKINLISLYKPMIFMILLVSLLIIISLIIFKFFINDAKYKIPFILSVSMINVGNFGLPLISFAYGNKGVFFSIIYFVVFNIPLSTLAIMLSSNEKNFLLAFKDVLKIPLIHAFLLAIIFSEFNLRLPEFLDKSFGILSNAAIPLLIFILGLQLSKIKFTSKLLKPAFLSVFLRLVISPLVAICITIFLNIEGIEKQVAIVQTSAPSALLPLMYAIRFNRSPEFLSTTILLSTILSGLTLPILISYLT</sequence>
<keyword evidence="3" id="KW-0813">Transport</keyword>
<comment type="similarity">
    <text evidence="2">Belongs to the auxin efflux carrier (TC 2.A.69) family.</text>
</comment>
<feature type="transmembrane region" description="Helical" evidence="8">
    <location>
        <begin position="189"/>
        <end position="209"/>
    </location>
</feature>
<protein>
    <recommendedName>
        <fullName evidence="11">Auxin efflux carrier</fullName>
    </recommendedName>
</protein>
<feature type="transmembrane region" description="Helical" evidence="8">
    <location>
        <begin position="125"/>
        <end position="147"/>
    </location>
</feature>
<dbReference type="PANTHER" id="PTHR36838:SF1">
    <property type="entry name" value="SLR1864 PROTEIN"/>
    <property type="match status" value="1"/>
</dbReference>
<dbReference type="STRING" id="639282.DEFDS_0071"/>
<dbReference type="Gene3D" id="1.20.1530.20">
    <property type="match status" value="1"/>
</dbReference>
<proteinExistence type="inferred from homology"/>
<keyword evidence="4" id="KW-1003">Cell membrane</keyword>
<evidence type="ECO:0000256" key="7">
    <source>
        <dbReference type="ARBA" id="ARBA00023136"/>
    </source>
</evidence>
<keyword evidence="5 8" id="KW-0812">Transmembrane</keyword>
<accession>D3PAG0</accession>
<evidence type="ECO:0000313" key="10">
    <source>
        <dbReference type="Proteomes" id="UP000001520"/>
    </source>
</evidence>
<reference evidence="9 10" key="1">
    <citation type="journal article" date="2010" name="DNA Res.">
        <title>Bacterial lifestyle in a deep-sea hydrothermal vent chimney revealed by the genome sequence of the thermophilic bacterium Deferribacter desulfuricans SSM1.</title>
        <authorList>
            <person name="Takaki Y."/>
            <person name="Shimamura S."/>
            <person name="Nakagawa S."/>
            <person name="Fukuhara Y."/>
            <person name="Horikawa H."/>
            <person name="Ankai A."/>
            <person name="Harada T."/>
            <person name="Hosoyama A."/>
            <person name="Oguchi A."/>
            <person name="Fukui S."/>
            <person name="Fujita N."/>
            <person name="Takami H."/>
            <person name="Takai K."/>
        </authorList>
    </citation>
    <scope>NUCLEOTIDE SEQUENCE [LARGE SCALE GENOMIC DNA]</scope>
    <source>
        <strain evidence="10">DSM 14783 / JCM 11476 / NBRC 101012 / SSM1</strain>
    </source>
</reference>
<dbReference type="PANTHER" id="PTHR36838">
    <property type="entry name" value="AUXIN EFFLUX CARRIER FAMILY PROTEIN"/>
    <property type="match status" value="1"/>
</dbReference>
<feature type="transmembrane region" description="Helical" evidence="8">
    <location>
        <begin position="68"/>
        <end position="89"/>
    </location>
</feature>
<dbReference type="Pfam" id="PF03547">
    <property type="entry name" value="Mem_trans"/>
    <property type="match status" value="1"/>
</dbReference>
<keyword evidence="6 8" id="KW-1133">Transmembrane helix</keyword>
<evidence type="ECO:0000256" key="5">
    <source>
        <dbReference type="ARBA" id="ARBA00022692"/>
    </source>
</evidence>
<evidence type="ECO:0000256" key="3">
    <source>
        <dbReference type="ARBA" id="ARBA00022448"/>
    </source>
</evidence>
<gene>
    <name evidence="9" type="ordered locus">DEFDS_0071</name>
</gene>
<feature type="transmembrane region" description="Helical" evidence="8">
    <location>
        <begin position="221"/>
        <end position="245"/>
    </location>
</feature>
<dbReference type="InterPro" id="IPR038770">
    <property type="entry name" value="Na+/solute_symporter_sf"/>
</dbReference>
<dbReference type="EMBL" id="AP011529">
    <property type="protein sequence ID" value="BAI79583.1"/>
    <property type="molecule type" value="Genomic_DNA"/>
</dbReference>